<evidence type="ECO:0000256" key="10">
    <source>
        <dbReference type="PIRSR" id="PIRSR001589-3"/>
    </source>
</evidence>
<name>A0A7M2WV74_9BACT</name>
<keyword evidence="4 9" id="KW-0547">Nucleotide-binding</keyword>
<keyword evidence="8" id="KW-0061">Asparagine biosynthesis</keyword>
<evidence type="ECO:0000256" key="6">
    <source>
        <dbReference type="ARBA" id="ARBA00022962"/>
    </source>
</evidence>
<keyword evidence="13" id="KW-1185">Reference proteome</keyword>
<dbReference type="Pfam" id="PF00733">
    <property type="entry name" value="Asn_synthase"/>
    <property type="match status" value="1"/>
</dbReference>
<reference evidence="12 13" key="1">
    <citation type="submission" date="2020-10" db="EMBL/GenBank/DDBJ databases">
        <title>Wide distribution of Phycisphaera-like planctomycetes from WD2101 soil group in peatlands and genome analysis of the first cultivated representative.</title>
        <authorList>
            <person name="Dedysh S.N."/>
            <person name="Beletsky A.V."/>
            <person name="Ivanova A."/>
            <person name="Kulichevskaya I.S."/>
            <person name="Suzina N.E."/>
            <person name="Philippov D.A."/>
            <person name="Rakitin A.L."/>
            <person name="Mardanov A.V."/>
            <person name="Ravin N.V."/>
        </authorList>
    </citation>
    <scope>NUCLEOTIDE SEQUENCE [LARGE SCALE GENOMIC DNA]</scope>
    <source>
        <strain evidence="12 13">M1803</strain>
    </source>
</reference>
<dbReference type="Proteomes" id="UP000593765">
    <property type="component" value="Chromosome"/>
</dbReference>
<dbReference type="GO" id="GO:0004066">
    <property type="term" value="F:asparagine synthase (glutamine-hydrolyzing) activity"/>
    <property type="evidence" value="ECO:0007669"/>
    <property type="project" value="UniProtKB-EC"/>
</dbReference>
<evidence type="ECO:0000256" key="9">
    <source>
        <dbReference type="PIRSR" id="PIRSR001589-2"/>
    </source>
</evidence>
<evidence type="ECO:0000256" key="3">
    <source>
        <dbReference type="ARBA" id="ARBA00012737"/>
    </source>
</evidence>
<dbReference type="GO" id="GO:0005829">
    <property type="term" value="C:cytosol"/>
    <property type="evidence" value="ECO:0007669"/>
    <property type="project" value="TreeGrafter"/>
</dbReference>
<dbReference type="Pfam" id="PF13537">
    <property type="entry name" value="GATase_7"/>
    <property type="match status" value="1"/>
</dbReference>
<dbReference type="EC" id="6.3.5.4" evidence="3"/>
<dbReference type="Gene3D" id="3.60.20.10">
    <property type="entry name" value="Glutamine Phosphoribosylpyrophosphate, subunit 1, domain 1"/>
    <property type="match status" value="1"/>
</dbReference>
<keyword evidence="6 8" id="KW-0315">Glutamine amidotransferase</keyword>
<protein>
    <recommendedName>
        <fullName evidence="3">asparagine synthase (glutamine-hydrolyzing)</fullName>
        <ecNumber evidence="3">6.3.5.4</ecNumber>
    </recommendedName>
</protein>
<evidence type="ECO:0000256" key="2">
    <source>
        <dbReference type="ARBA" id="ARBA00005752"/>
    </source>
</evidence>
<dbReference type="NCBIfam" id="TIGR01536">
    <property type="entry name" value="asn_synth_AEB"/>
    <property type="match status" value="1"/>
</dbReference>
<accession>A0A7M2WV74</accession>
<keyword evidence="8" id="KW-0028">Amino-acid biosynthesis</keyword>
<evidence type="ECO:0000256" key="4">
    <source>
        <dbReference type="ARBA" id="ARBA00022741"/>
    </source>
</evidence>
<evidence type="ECO:0000259" key="11">
    <source>
        <dbReference type="PROSITE" id="PS51278"/>
    </source>
</evidence>
<sequence length="653" mass="71919">MCGIAAILADSETSLDPQAIARMTAALVHRGPDDQRTLRLPGCDLGHTRLSILDLAGGAQPMAHPSGRWTIVFNGEIYNHAELRQQLEGRGVAFRTRSDTEVLLHAYVEFGPACLNRLNGQFAFAVWDRDRRELFAARDRFGEKPLYWARSPQGHVLLGSEIKAIEASGLVSPRIDLMSVEMYLGLYYVPPDRTIYRNVHTLPPGHAIIWRHGESCVCDDVRAYRWWTPRLSHLKLDRQDAVGEIRRLLGAAVSRQMVADVPVGAFLSGGLDSSTIVALMSDSSKTQASVRIPEEPDSGRLRSAVRTFAAGFGELIDELPFAREVAERYRTDHHESQIERIDVAAELTTMATVYDEPFGDSSNIPTSLISRQARQGVKVVLSGDGGDELFGGYAWYEPAIARCAASTQRSTGSSIGEPGRADSSYVLNRGECRTAQLIAAPPRRPLTDPWAEHVARTGPIGDDRRGLWAHRGQPAVLETLRQCYDPRHGQGLDVATRFDVGCYLAGDILVKVDRAAMSCGLETRAPFLDADLTEFVLGLPWQMRFGTDGGTSPSGDAPPLKGLLREACADLWPASIRKRNKQGFGAPVRHWLQRPEVDEVWRRVTRPGGALAALLPGVADADITNALRPQRKWSVLCLGTWLEQREGCLADLR</sequence>
<comment type="similarity">
    <text evidence="2">Belongs to the asparagine synthetase family.</text>
</comment>
<dbReference type="PANTHER" id="PTHR43284">
    <property type="entry name" value="ASPARAGINE SYNTHETASE (GLUTAMINE-HYDROLYZING)"/>
    <property type="match status" value="1"/>
</dbReference>
<dbReference type="PROSITE" id="PS51278">
    <property type="entry name" value="GATASE_TYPE_2"/>
    <property type="match status" value="1"/>
</dbReference>
<feature type="binding site" evidence="9">
    <location>
        <begin position="382"/>
        <end position="383"/>
    </location>
    <ligand>
        <name>ATP</name>
        <dbReference type="ChEBI" id="CHEBI:30616"/>
    </ligand>
</feature>
<keyword evidence="12" id="KW-0436">Ligase</keyword>
<dbReference type="InterPro" id="IPR033738">
    <property type="entry name" value="AsnB_N"/>
</dbReference>
<dbReference type="InterPro" id="IPR051786">
    <property type="entry name" value="ASN_synthetase/amidase"/>
</dbReference>
<dbReference type="GO" id="GO:0006529">
    <property type="term" value="P:asparagine biosynthetic process"/>
    <property type="evidence" value="ECO:0007669"/>
    <property type="project" value="UniProtKB-KW"/>
</dbReference>
<keyword evidence="5 9" id="KW-0067">ATP-binding</keyword>
<dbReference type="GO" id="GO:0005524">
    <property type="term" value="F:ATP binding"/>
    <property type="evidence" value="ECO:0007669"/>
    <property type="project" value="UniProtKB-KW"/>
</dbReference>
<comment type="catalytic activity">
    <reaction evidence="7">
        <text>L-aspartate + L-glutamine + ATP + H2O = L-asparagine + L-glutamate + AMP + diphosphate + H(+)</text>
        <dbReference type="Rhea" id="RHEA:12228"/>
        <dbReference type="ChEBI" id="CHEBI:15377"/>
        <dbReference type="ChEBI" id="CHEBI:15378"/>
        <dbReference type="ChEBI" id="CHEBI:29985"/>
        <dbReference type="ChEBI" id="CHEBI:29991"/>
        <dbReference type="ChEBI" id="CHEBI:30616"/>
        <dbReference type="ChEBI" id="CHEBI:33019"/>
        <dbReference type="ChEBI" id="CHEBI:58048"/>
        <dbReference type="ChEBI" id="CHEBI:58359"/>
        <dbReference type="ChEBI" id="CHEBI:456215"/>
        <dbReference type="EC" id="6.3.5.4"/>
    </reaction>
</comment>
<feature type="binding site" evidence="9">
    <location>
        <position position="99"/>
    </location>
    <ligand>
        <name>L-glutamine</name>
        <dbReference type="ChEBI" id="CHEBI:58359"/>
    </ligand>
</feature>
<organism evidence="12 13">
    <name type="scientific">Humisphaera borealis</name>
    <dbReference type="NCBI Taxonomy" id="2807512"/>
    <lineage>
        <taxon>Bacteria</taxon>
        <taxon>Pseudomonadati</taxon>
        <taxon>Planctomycetota</taxon>
        <taxon>Phycisphaerae</taxon>
        <taxon>Tepidisphaerales</taxon>
        <taxon>Tepidisphaeraceae</taxon>
        <taxon>Humisphaera</taxon>
    </lineage>
</organism>
<evidence type="ECO:0000313" key="13">
    <source>
        <dbReference type="Proteomes" id="UP000593765"/>
    </source>
</evidence>
<dbReference type="SUPFAM" id="SSF56235">
    <property type="entry name" value="N-terminal nucleophile aminohydrolases (Ntn hydrolases)"/>
    <property type="match status" value="1"/>
</dbReference>
<evidence type="ECO:0000256" key="1">
    <source>
        <dbReference type="ARBA" id="ARBA00005187"/>
    </source>
</evidence>
<dbReference type="InterPro" id="IPR006426">
    <property type="entry name" value="Asn_synth_AEB"/>
</dbReference>
<dbReference type="InterPro" id="IPR029055">
    <property type="entry name" value="Ntn_hydrolases_N"/>
</dbReference>
<dbReference type="EMBL" id="CP063458">
    <property type="protein sequence ID" value="QOV89438.1"/>
    <property type="molecule type" value="Genomic_DNA"/>
</dbReference>
<dbReference type="CDD" id="cd00712">
    <property type="entry name" value="AsnB"/>
    <property type="match status" value="1"/>
</dbReference>
<dbReference type="InterPro" id="IPR017932">
    <property type="entry name" value="GATase_2_dom"/>
</dbReference>
<dbReference type="InterPro" id="IPR014729">
    <property type="entry name" value="Rossmann-like_a/b/a_fold"/>
</dbReference>
<gene>
    <name evidence="12" type="primary">asnB</name>
    <name evidence="12" type="ORF">IPV69_25110</name>
</gene>
<evidence type="ECO:0000313" key="12">
    <source>
        <dbReference type="EMBL" id="QOV89438.1"/>
    </source>
</evidence>
<dbReference type="CDD" id="cd01991">
    <property type="entry name" value="Asn_synthase_B_C"/>
    <property type="match status" value="1"/>
</dbReference>
<dbReference type="RefSeq" id="WP_206292478.1">
    <property type="nucleotide sequence ID" value="NZ_CP063458.1"/>
</dbReference>
<evidence type="ECO:0000256" key="8">
    <source>
        <dbReference type="PIRSR" id="PIRSR001589-1"/>
    </source>
</evidence>
<evidence type="ECO:0000256" key="7">
    <source>
        <dbReference type="ARBA" id="ARBA00048741"/>
    </source>
</evidence>
<dbReference type="PANTHER" id="PTHR43284:SF1">
    <property type="entry name" value="ASPARAGINE SYNTHETASE"/>
    <property type="match status" value="1"/>
</dbReference>
<dbReference type="AlphaFoldDB" id="A0A7M2WV74"/>
<feature type="domain" description="Glutamine amidotransferase type-2" evidence="11">
    <location>
        <begin position="2"/>
        <end position="213"/>
    </location>
</feature>
<feature type="site" description="Important for beta-aspartyl-AMP intermediate formation" evidence="10">
    <location>
        <position position="384"/>
    </location>
</feature>
<evidence type="ECO:0000256" key="5">
    <source>
        <dbReference type="ARBA" id="ARBA00022840"/>
    </source>
</evidence>
<dbReference type="Gene3D" id="3.40.50.620">
    <property type="entry name" value="HUPs"/>
    <property type="match status" value="1"/>
</dbReference>
<dbReference type="PIRSF" id="PIRSF001589">
    <property type="entry name" value="Asn_synthetase_glu-h"/>
    <property type="match status" value="1"/>
</dbReference>
<dbReference type="SUPFAM" id="SSF52402">
    <property type="entry name" value="Adenine nucleotide alpha hydrolases-like"/>
    <property type="match status" value="1"/>
</dbReference>
<proteinExistence type="inferred from homology"/>
<comment type="pathway">
    <text evidence="1">Amino-acid biosynthesis; L-asparagine biosynthesis; L-asparagine from L-aspartate (L-Gln route): step 1/1.</text>
</comment>
<feature type="active site" description="For GATase activity" evidence="8">
    <location>
        <position position="2"/>
    </location>
</feature>
<dbReference type="KEGG" id="hbs:IPV69_25110"/>
<dbReference type="InterPro" id="IPR001962">
    <property type="entry name" value="Asn_synthase"/>
</dbReference>